<dbReference type="SUPFAM" id="SSF52266">
    <property type="entry name" value="SGNH hydrolase"/>
    <property type="match status" value="1"/>
</dbReference>
<dbReference type="EMBL" id="PVWO01000431">
    <property type="protein sequence ID" value="PSB49119.1"/>
    <property type="molecule type" value="Genomic_DNA"/>
</dbReference>
<dbReference type="AlphaFoldDB" id="A0A2T1FVW6"/>
<evidence type="ECO:0000313" key="2">
    <source>
        <dbReference type="Proteomes" id="UP000238937"/>
    </source>
</evidence>
<protein>
    <recommendedName>
        <fullName evidence="3">DUF1574 domain-containing protein</fullName>
    </recommendedName>
</protein>
<keyword evidence="2" id="KW-1185">Reference proteome</keyword>
<dbReference type="Gene3D" id="3.40.50.1110">
    <property type="entry name" value="SGNH hydrolase"/>
    <property type="match status" value="1"/>
</dbReference>
<sequence length="503" mass="57222">MSLSLLHRHHLLHVMSEAPICPIQSQVATTVVKVLQQLALPGIKGIRVHGRISGYSISQWTYGVDFNLLPLELPPVVPERQFVPQPSLPKIGLAERISQYLVKTGIWKPQLTIDTTSQLAYQPRFRWQPSLLLFIAGLGCTIASNIAIESVMKSRQISADAVVNSPQLSFNNPLLEQKLAQYQLRCLQHGVPDILIVGSSRAMRGIDPQVLRHHSIANRPNLKVYNFGINGATAQVVDTILRQLLTPQQLPKLVIWADGARAFNSGRTDRTYETIATSDRYRQLARMLGFKNNTSTLFQAQSAFQTTYQAIDTAIDRRLASVSLAYNRRDTLKNWLRVRVPDIGQLTDRDDLDNIDLATMVNDRDIDFDGFLPIDLQFDPDTYYQKYTKVTGDSDGDYLNFQLQGNQDRALHQTIELLAAYQVPLVFVNMPLSDLYLDKVRRQHEVVFQQYMQKLMADGKLTFIDMDDFLSTKYDRFSDPSHLNKFGAIEVSKYLARNKEIKW</sequence>
<evidence type="ECO:0008006" key="3">
    <source>
        <dbReference type="Google" id="ProtNLM"/>
    </source>
</evidence>
<dbReference type="InterPro" id="IPR036514">
    <property type="entry name" value="SGNH_hydro_sf"/>
</dbReference>
<reference evidence="1 2" key="1">
    <citation type="submission" date="2018-03" db="EMBL/GenBank/DDBJ databases">
        <title>The ancient ancestry and fast evolution of plastids.</title>
        <authorList>
            <person name="Moore K.R."/>
            <person name="Magnabosco C."/>
            <person name="Momper L."/>
            <person name="Gold D.A."/>
            <person name="Bosak T."/>
            <person name="Fournier G.P."/>
        </authorList>
    </citation>
    <scope>NUCLEOTIDE SEQUENCE [LARGE SCALE GENOMIC DNA]</scope>
    <source>
        <strain evidence="1 2">CCALA 037</strain>
    </source>
</reference>
<dbReference type="InterPro" id="IPR011468">
    <property type="entry name" value="DUF1574"/>
</dbReference>
<name>A0A2T1FVW6_9CYAN</name>
<proteinExistence type="predicted"/>
<evidence type="ECO:0000313" key="1">
    <source>
        <dbReference type="EMBL" id="PSB49119.1"/>
    </source>
</evidence>
<dbReference type="Proteomes" id="UP000238937">
    <property type="component" value="Unassembled WGS sequence"/>
</dbReference>
<gene>
    <name evidence="1" type="ORF">C7B77_23595</name>
</gene>
<organism evidence="1 2">
    <name type="scientific">Chamaesiphon polymorphus CCALA 037</name>
    <dbReference type="NCBI Taxonomy" id="2107692"/>
    <lineage>
        <taxon>Bacteria</taxon>
        <taxon>Bacillati</taxon>
        <taxon>Cyanobacteriota</taxon>
        <taxon>Cyanophyceae</taxon>
        <taxon>Gomontiellales</taxon>
        <taxon>Chamaesiphonaceae</taxon>
        <taxon>Chamaesiphon</taxon>
    </lineage>
</organism>
<dbReference type="Pfam" id="PF07611">
    <property type="entry name" value="DUF1574"/>
    <property type="match status" value="1"/>
</dbReference>
<accession>A0A2T1FVW6</accession>
<comment type="caution">
    <text evidence="1">The sequence shown here is derived from an EMBL/GenBank/DDBJ whole genome shotgun (WGS) entry which is preliminary data.</text>
</comment>